<keyword evidence="2" id="KW-0624">Polysaccharide degradation</keyword>
<dbReference type="CDD" id="cd00063">
    <property type="entry name" value="FN3"/>
    <property type="match status" value="1"/>
</dbReference>
<organism evidence="5 6">
    <name type="scientific">Planosporangium mesophilum</name>
    <dbReference type="NCBI Taxonomy" id="689768"/>
    <lineage>
        <taxon>Bacteria</taxon>
        <taxon>Bacillati</taxon>
        <taxon>Actinomycetota</taxon>
        <taxon>Actinomycetes</taxon>
        <taxon>Micromonosporales</taxon>
        <taxon>Micromonosporaceae</taxon>
        <taxon>Planosporangium</taxon>
    </lineage>
</organism>
<dbReference type="EMBL" id="BOON01000060">
    <property type="protein sequence ID" value="GII25861.1"/>
    <property type="molecule type" value="Genomic_DNA"/>
</dbReference>
<dbReference type="InterPro" id="IPR003961">
    <property type="entry name" value="FN3_dom"/>
</dbReference>
<evidence type="ECO:0000256" key="1">
    <source>
        <dbReference type="ARBA" id="ARBA00023295"/>
    </source>
</evidence>
<name>A0A8J3THS1_9ACTN</name>
<dbReference type="Proteomes" id="UP000599074">
    <property type="component" value="Unassembled WGS sequence"/>
</dbReference>
<keyword evidence="6" id="KW-1185">Reference proteome</keyword>
<dbReference type="GO" id="GO:0000272">
    <property type="term" value="P:polysaccharide catabolic process"/>
    <property type="evidence" value="ECO:0007669"/>
    <property type="project" value="UniProtKB-KW"/>
</dbReference>
<evidence type="ECO:0000313" key="6">
    <source>
        <dbReference type="Proteomes" id="UP000599074"/>
    </source>
</evidence>
<evidence type="ECO:0000256" key="2">
    <source>
        <dbReference type="ARBA" id="ARBA00023326"/>
    </source>
</evidence>
<dbReference type="SMART" id="SM00060">
    <property type="entry name" value="FN3"/>
    <property type="match status" value="1"/>
</dbReference>
<keyword evidence="1" id="KW-0326">Glycosidase</keyword>
<keyword evidence="2" id="KW-0119">Carbohydrate metabolism</keyword>
<feature type="transmembrane region" description="Helical" evidence="3">
    <location>
        <begin position="367"/>
        <end position="387"/>
    </location>
</feature>
<evidence type="ECO:0000259" key="4">
    <source>
        <dbReference type="PROSITE" id="PS50853"/>
    </source>
</evidence>
<dbReference type="GO" id="GO:0016798">
    <property type="term" value="F:hydrolase activity, acting on glycosyl bonds"/>
    <property type="evidence" value="ECO:0007669"/>
    <property type="project" value="UniProtKB-KW"/>
</dbReference>
<dbReference type="Gene3D" id="2.60.40.10">
    <property type="entry name" value="Immunoglobulins"/>
    <property type="match status" value="1"/>
</dbReference>
<dbReference type="SUPFAM" id="SSF49265">
    <property type="entry name" value="Fibronectin type III"/>
    <property type="match status" value="1"/>
</dbReference>
<keyword evidence="3" id="KW-0812">Transmembrane</keyword>
<keyword evidence="3" id="KW-0472">Membrane</keyword>
<evidence type="ECO:0000313" key="5">
    <source>
        <dbReference type="EMBL" id="GII25861.1"/>
    </source>
</evidence>
<dbReference type="AlphaFoldDB" id="A0A8J3THS1"/>
<dbReference type="PROSITE" id="PS50853">
    <property type="entry name" value="FN3"/>
    <property type="match status" value="1"/>
</dbReference>
<keyword evidence="1" id="KW-0378">Hydrolase</keyword>
<dbReference type="InterPro" id="IPR013783">
    <property type="entry name" value="Ig-like_fold"/>
</dbReference>
<dbReference type="Pfam" id="PF00041">
    <property type="entry name" value="fn3"/>
    <property type="match status" value="1"/>
</dbReference>
<protein>
    <recommendedName>
        <fullName evidence="4">Fibronectin type-III domain-containing protein</fullName>
    </recommendedName>
</protein>
<comment type="caution">
    <text evidence="5">The sequence shown here is derived from an EMBL/GenBank/DDBJ whole genome shotgun (WGS) entry which is preliminary data.</text>
</comment>
<evidence type="ECO:0000256" key="3">
    <source>
        <dbReference type="SAM" id="Phobius"/>
    </source>
</evidence>
<sequence>MEFTSATPGVCEVAVPVTGKVGVTTANTTADVTLLQRGTCTINADQPGDDMVYLPAERVVRSFEVLGVAQTINFPQPPDAALAAGTTTVAATASSGMPVTYTSATPAVCTVPAPVLNAAAASPVAAVTLRGAGVCTIHADQTGSDTYLPAPRVSRSFNVTVPAAPVPNPGDITATAGVSSITVSWQAPDVDGVTITGYTAVANPGPATCTTTDATTCVLGATAGVKYTVTVIAHTDGDGDLESDPSNEVTPIAPPVPTEPPATSLVLTTDKGQITTATQGQEITFIGTGFAAHSTVTITMYSTPTSLGSVVTDASGAFSKAVTIPTNLATGTHTAVAQGVAPDGTARAMALAITVAAPSSALPVTGVALTTLVLFAVALTAGGVVLVRLGRRRRVAGTESAA</sequence>
<keyword evidence="3" id="KW-1133">Transmembrane helix</keyword>
<gene>
    <name evidence="5" type="ORF">Pme01_54580</name>
</gene>
<dbReference type="InterPro" id="IPR036116">
    <property type="entry name" value="FN3_sf"/>
</dbReference>
<feature type="domain" description="Fibronectin type-III" evidence="4">
    <location>
        <begin position="165"/>
        <end position="256"/>
    </location>
</feature>
<proteinExistence type="predicted"/>
<accession>A0A8J3THS1</accession>
<reference evidence="5" key="1">
    <citation type="submission" date="2021-01" db="EMBL/GenBank/DDBJ databases">
        <title>Whole genome shotgun sequence of Planosporangium mesophilum NBRC 109066.</title>
        <authorList>
            <person name="Komaki H."/>
            <person name="Tamura T."/>
        </authorList>
    </citation>
    <scope>NUCLEOTIDE SEQUENCE</scope>
    <source>
        <strain evidence="5">NBRC 109066</strain>
    </source>
</reference>